<evidence type="ECO:0008006" key="5">
    <source>
        <dbReference type="Google" id="ProtNLM"/>
    </source>
</evidence>
<feature type="signal peptide" evidence="2">
    <location>
        <begin position="1"/>
        <end position="21"/>
    </location>
</feature>
<evidence type="ECO:0000313" key="3">
    <source>
        <dbReference type="EMBL" id="MBB6479725.1"/>
    </source>
</evidence>
<gene>
    <name evidence="3" type="ORF">HNR50_001383</name>
</gene>
<sequence>MKKLNVFFLIVIALGSPVLTAGEGSQDRITEPDRFPVKSVTLYTAGLAWMMHETTVTGHEILSFEVEQNDINDILKSLVVEDLDGGTVDSINFESENPLAVALADMRVNPSGSPALVDFLKRTQGESVTVSSGDETVNGRIFSVETVQNQEGRQVILNLMNVSGIEPVDITEISGLKFDDTVLQDELLSALDLISRSRVKTSRVLKISFRGEGTRTVRLSYIRAVPLWKTSYRVNLDDEGIPALEGWALVQNTGSVDWKDVQLSFVAGQPNAFTMDLATPRYVQRQQVQTAAAAPLGPTEYDRGYAPPRAASESYKSAAPSAAYGAMMDSEDELAFAEEAYSPAPVEAQATGFSAGNFYRYTVNQPVTVYSRSSAMIPIISLEGAGETLALYDPSYDIVFKGIRLINGSGAHWAAGPVTVSEGRYYGGDALLPEMIPGSERLLTYAVHGSVQVDKIQEKDPQRLESLVMVDGLLKRTDKIRRVTEYRISGEEKELLIIHRKERGWDLVENPEIAEETASEYRFVLNNWEKPAVVVEEYIVSQQYSLANLRLADINYYIQWDGISPAMKQAFSEIASLLSHLESVRNELSSLNSRISRLERDQNRVRENMKVLDTDSDLYTRYADQLDEQESEIRQINNEINRKQQDLSDGDKKLKDYISGLDLN</sequence>
<proteinExistence type="predicted"/>
<dbReference type="RefSeq" id="WP_184745204.1">
    <property type="nucleotide sequence ID" value="NZ_JACHGJ010000002.1"/>
</dbReference>
<comment type="caution">
    <text evidence="3">The sequence shown here is derived from an EMBL/GenBank/DDBJ whole genome shotgun (WGS) entry which is preliminary data.</text>
</comment>
<dbReference type="AlphaFoldDB" id="A0A841R7A7"/>
<dbReference type="EMBL" id="JACHGJ010000002">
    <property type="protein sequence ID" value="MBB6479725.1"/>
    <property type="molecule type" value="Genomic_DNA"/>
</dbReference>
<protein>
    <recommendedName>
        <fullName evidence="5">DUF4139 domain-containing protein</fullName>
    </recommendedName>
</protein>
<evidence type="ECO:0000256" key="2">
    <source>
        <dbReference type="SAM" id="SignalP"/>
    </source>
</evidence>
<evidence type="ECO:0000256" key="1">
    <source>
        <dbReference type="SAM" id="Coils"/>
    </source>
</evidence>
<keyword evidence="4" id="KW-1185">Reference proteome</keyword>
<dbReference type="Proteomes" id="UP000587760">
    <property type="component" value="Unassembled WGS sequence"/>
</dbReference>
<evidence type="ECO:0000313" key="4">
    <source>
        <dbReference type="Proteomes" id="UP000587760"/>
    </source>
</evidence>
<feature type="chain" id="PRO_5032934098" description="DUF4139 domain-containing protein" evidence="2">
    <location>
        <begin position="22"/>
        <end position="664"/>
    </location>
</feature>
<name>A0A841R7A7_9SPIO</name>
<organism evidence="3 4">
    <name type="scientific">Spirochaeta isovalerica</name>
    <dbReference type="NCBI Taxonomy" id="150"/>
    <lineage>
        <taxon>Bacteria</taxon>
        <taxon>Pseudomonadati</taxon>
        <taxon>Spirochaetota</taxon>
        <taxon>Spirochaetia</taxon>
        <taxon>Spirochaetales</taxon>
        <taxon>Spirochaetaceae</taxon>
        <taxon>Spirochaeta</taxon>
    </lineage>
</organism>
<reference evidence="3 4" key="1">
    <citation type="submission" date="2020-08" db="EMBL/GenBank/DDBJ databases">
        <title>Genomic Encyclopedia of Type Strains, Phase IV (KMG-IV): sequencing the most valuable type-strain genomes for metagenomic binning, comparative biology and taxonomic classification.</title>
        <authorList>
            <person name="Goeker M."/>
        </authorList>
    </citation>
    <scope>NUCLEOTIDE SEQUENCE [LARGE SCALE GENOMIC DNA]</scope>
    <source>
        <strain evidence="3 4">DSM 2461</strain>
    </source>
</reference>
<accession>A0A841R7A7</accession>
<keyword evidence="1" id="KW-0175">Coiled coil</keyword>
<feature type="coiled-coil region" evidence="1">
    <location>
        <begin position="574"/>
        <end position="653"/>
    </location>
</feature>
<keyword evidence="2" id="KW-0732">Signal</keyword>